<dbReference type="PANTHER" id="PTHR13009">
    <property type="entry name" value="HEAT SHOCK PROTEIN 90 HSP90 CO-CHAPERONE AHA-1"/>
    <property type="match status" value="1"/>
</dbReference>
<dbReference type="Pfam" id="PF09229">
    <property type="entry name" value="Aha1_N"/>
    <property type="match status" value="1"/>
</dbReference>
<dbReference type="InterPro" id="IPR013538">
    <property type="entry name" value="ASHA1/2-like_C"/>
</dbReference>
<dbReference type="InterPro" id="IPR023393">
    <property type="entry name" value="START-like_dom_sf"/>
</dbReference>
<feature type="domain" description="Activator of Hsp90 ATPase AHSA1-like N-terminal" evidence="3">
    <location>
        <begin position="13"/>
        <end position="148"/>
    </location>
</feature>
<accession>A0AAV5S0L7</accession>
<dbReference type="Gene3D" id="3.30.530.20">
    <property type="match status" value="1"/>
</dbReference>
<dbReference type="EMBL" id="BTGD01000008">
    <property type="protein sequence ID" value="GMM56413.1"/>
    <property type="molecule type" value="Genomic_DNA"/>
</dbReference>
<dbReference type="GO" id="GO:0001671">
    <property type="term" value="F:ATPase activator activity"/>
    <property type="evidence" value="ECO:0007669"/>
    <property type="project" value="InterPro"/>
</dbReference>
<proteinExistence type="inferred from homology"/>
<dbReference type="SUPFAM" id="SSF55961">
    <property type="entry name" value="Bet v1-like"/>
    <property type="match status" value="1"/>
</dbReference>
<keyword evidence="5" id="KW-1185">Reference proteome</keyword>
<dbReference type="InterPro" id="IPR015310">
    <property type="entry name" value="AHSA1-like_N"/>
</dbReference>
<evidence type="ECO:0000313" key="5">
    <source>
        <dbReference type="Proteomes" id="UP001377567"/>
    </source>
</evidence>
<organism evidence="4 5">
    <name type="scientific">Maudiozyma humilis</name>
    <name type="common">Sour dough yeast</name>
    <name type="synonym">Kazachstania humilis</name>
    <dbReference type="NCBI Taxonomy" id="51915"/>
    <lineage>
        <taxon>Eukaryota</taxon>
        <taxon>Fungi</taxon>
        <taxon>Dikarya</taxon>
        <taxon>Ascomycota</taxon>
        <taxon>Saccharomycotina</taxon>
        <taxon>Saccharomycetes</taxon>
        <taxon>Saccharomycetales</taxon>
        <taxon>Saccharomycetaceae</taxon>
        <taxon>Maudiozyma</taxon>
    </lineage>
</organism>
<gene>
    <name evidence="4" type="ORF">DAKH74_030290</name>
</gene>
<dbReference type="CDD" id="cd08892">
    <property type="entry name" value="SRPBCC_Aha1"/>
    <property type="match status" value="1"/>
</dbReference>
<dbReference type="SMART" id="SM01000">
    <property type="entry name" value="Aha1_N"/>
    <property type="match status" value="1"/>
</dbReference>
<evidence type="ECO:0000256" key="1">
    <source>
        <dbReference type="ARBA" id="ARBA00006817"/>
    </source>
</evidence>
<evidence type="ECO:0000313" key="4">
    <source>
        <dbReference type="EMBL" id="GMM56413.1"/>
    </source>
</evidence>
<dbReference type="Proteomes" id="UP001377567">
    <property type="component" value="Unassembled WGS sequence"/>
</dbReference>
<feature type="region of interest" description="Disordered" evidence="2">
    <location>
        <begin position="172"/>
        <end position="193"/>
    </location>
</feature>
<dbReference type="SUPFAM" id="SSF103111">
    <property type="entry name" value="Activator of Hsp90 ATPase, Aha1"/>
    <property type="match status" value="1"/>
</dbReference>
<evidence type="ECO:0000259" key="3">
    <source>
        <dbReference type="SMART" id="SM01000"/>
    </source>
</evidence>
<evidence type="ECO:0000256" key="2">
    <source>
        <dbReference type="SAM" id="MobiDB-lite"/>
    </source>
</evidence>
<dbReference type="PANTHER" id="PTHR13009:SF22">
    <property type="entry name" value="LD43819P"/>
    <property type="match status" value="1"/>
</dbReference>
<sequence length="357" mass="38970">MAVQNPNNWHWVDKNCLAWAREYLRQQLVGLSTGEDAKAAQYARVASVSSIDGDCEVSQRKGKVISLFELQVVLLLEGHVGEEQFQGSITVPEVAFDTERDEYQFDVSVYKETATLSAIKPVVREQLLPKLRDVFAAFGPTLLAEHSQDIQVPEAQVNSAFTKENQQATAGVSATKTATAAKPAPGATATPKAATATATATASAGGANRSTLHLEPSFIVPAAEIYNTFLDKQRVQAFTRGPLRVTAGPSKEGSASAGAAQLQIGDAFELFEGNVCSELVSADPGRALEFRWRLREWPAKVWSTLHMAFHESQEFHETKVQVTWSGIPVGEEDRVRANFENFYVRPIKLTFGFGVVL</sequence>
<protein>
    <submittedName>
        <fullName evidence="4">Aha1 protein</fullName>
    </submittedName>
</protein>
<comment type="similarity">
    <text evidence="1">Belongs to the AHA1 family.</text>
</comment>
<dbReference type="AlphaFoldDB" id="A0AAV5S0L7"/>
<dbReference type="InterPro" id="IPR036338">
    <property type="entry name" value="Aha1"/>
</dbReference>
<reference evidence="4 5" key="1">
    <citation type="journal article" date="2023" name="Elife">
        <title>Identification of key yeast species and microbe-microbe interactions impacting larval growth of Drosophila in the wild.</title>
        <authorList>
            <person name="Mure A."/>
            <person name="Sugiura Y."/>
            <person name="Maeda R."/>
            <person name="Honda K."/>
            <person name="Sakurai N."/>
            <person name="Takahashi Y."/>
            <person name="Watada M."/>
            <person name="Katoh T."/>
            <person name="Gotoh A."/>
            <person name="Gotoh Y."/>
            <person name="Taniguchi I."/>
            <person name="Nakamura K."/>
            <person name="Hayashi T."/>
            <person name="Katayama T."/>
            <person name="Uemura T."/>
            <person name="Hattori Y."/>
        </authorList>
    </citation>
    <scope>NUCLEOTIDE SEQUENCE [LARGE SCALE GENOMIC DNA]</scope>
    <source>
        <strain evidence="4 5">KH-74</strain>
    </source>
</reference>
<dbReference type="Gene3D" id="3.15.10.20">
    <property type="entry name" value="Activator of Hsp90 ATPase Aha1, N-terminal domain"/>
    <property type="match status" value="1"/>
</dbReference>
<dbReference type="GO" id="GO:0051087">
    <property type="term" value="F:protein-folding chaperone binding"/>
    <property type="evidence" value="ECO:0007669"/>
    <property type="project" value="InterPro"/>
</dbReference>
<name>A0AAV5S0L7_MAUHU</name>
<dbReference type="GO" id="GO:0005829">
    <property type="term" value="C:cytosol"/>
    <property type="evidence" value="ECO:0007669"/>
    <property type="project" value="TreeGrafter"/>
</dbReference>
<comment type="caution">
    <text evidence="4">The sequence shown here is derived from an EMBL/GenBank/DDBJ whole genome shotgun (WGS) entry which is preliminary data.</text>
</comment>
<dbReference type="Pfam" id="PF08327">
    <property type="entry name" value="AHSA1"/>
    <property type="match status" value="1"/>
</dbReference>
<dbReference type="GO" id="GO:0006457">
    <property type="term" value="P:protein folding"/>
    <property type="evidence" value="ECO:0007669"/>
    <property type="project" value="TreeGrafter"/>
</dbReference>